<name>A0A0R2JWE8_9LACO</name>
<dbReference type="SUPFAM" id="SSF54403">
    <property type="entry name" value="Cystatin/monellin"/>
    <property type="match status" value="2"/>
</dbReference>
<proteinExistence type="predicted"/>
<gene>
    <name evidence="2" type="ORF">IV43_GL001864</name>
</gene>
<comment type="caution">
    <text evidence="2">The sequence shown here is derived from an EMBL/GenBank/DDBJ whole genome shotgun (WGS) entry which is preliminary data.</text>
</comment>
<feature type="domain" description="Cell wall elongation regulator TseB-like" evidence="1">
    <location>
        <begin position="41"/>
        <end position="84"/>
    </location>
</feature>
<dbReference type="InterPro" id="IPR041401">
    <property type="entry name" value="TseB-like_dom"/>
</dbReference>
<protein>
    <recommendedName>
        <fullName evidence="1">Cell wall elongation regulator TseB-like domain-containing protein</fullName>
    </recommendedName>
</protein>
<sequence>MRKNNGSKNKIIWSILIALLLLIFVFFRGAMRPYESNEQKAALLAEKYAHITKKTNYFEFQREGRSYRTVEGNNKQGEKLYAIISGNNKRINVYAANKGISAKQARALIVSNRKPKKVLNVALGMDSAKKHPVWEVTYLNQKGNLCYSLLTFKNGAVIKEIQNL</sequence>
<dbReference type="Proteomes" id="UP000051491">
    <property type="component" value="Unassembled WGS sequence"/>
</dbReference>
<dbReference type="PATRIC" id="fig|89059.3.peg.1983"/>
<dbReference type="AlphaFoldDB" id="A0A0R2JWE8"/>
<accession>A0A0R2JWE8</accession>
<dbReference type="EMBL" id="JQBK01000066">
    <property type="protein sequence ID" value="KRN81520.1"/>
    <property type="molecule type" value="Genomic_DNA"/>
</dbReference>
<dbReference type="OrthoDB" id="2242521at2"/>
<organism evidence="2 3">
    <name type="scientific">Ligilactobacillus acidipiscis</name>
    <dbReference type="NCBI Taxonomy" id="89059"/>
    <lineage>
        <taxon>Bacteria</taxon>
        <taxon>Bacillati</taxon>
        <taxon>Bacillota</taxon>
        <taxon>Bacilli</taxon>
        <taxon>Lactobacillales</taxon>
        <taxon>Lactobacillaceae</taxon>
        <taxon>Ligilactobacillus</taxon>
    </lineage>
</organism>
<dbReference type="Pfam" id="PF17881">
    <property type="entry name" value="TseB"/>
    <property type="match status" value="1"/>
</dbReference>
<dbReference type="Gene3D" id="3.10.450.40">
    <property type="match status" value="2"/>
</dbReference>
<dbReference type="InterPro" id="IPR046350">
    <property type="entry name" value="Cystatin_sf"/>
</dbReference>
<evidence type="ECO:0000313" key="3">
    <source>
        <dbReference type="Proteomes" id="UP000051491"/>
    </source>
</evidence>
<evidence type="ECO:0000313" key="2">
    <source>
        <dbReference type="EMBL" id="KRN81520.1"/>
    </source>
</evidence>
<reference evidence="2 3" key="1">
    <citation type="journal article" date="2015" name="Genome Announc.">
        <title>Expanding the biotechnology potential of lactobacilli through comparative genomics of 213 strains and associated genera.</title>
        <authorList>
            <person name="Sun Z."/>
            <person name="Harris H.M."/>
            <person name="McCann A."/>
            <person name="Guo C."/>
            <person name="Argimon S."/>
            <person name="Zhang W."/>
            <person name="Yang X."/>
            <person name="Jeffery I.B."/>
            <person name="Cooney J.C."/>
            <person name="Kagawa T.F."/>
            <person name="Liu W."/>
            <person name="Song Y."/>
            <person name="Salvetti E."/>
            <person name="Wrobel A."/>
            <person name="Rasinkangas P."/>
            <person name="Parkhill J."/>
            <person name="Rea M.C."/>
            <person name="O'Sullivan O."/>
            <person name="Ritari J."/>
            <person name="Douillard F.P."/>
            <person name="Paul Ross R."/>
            <person name="Yang R."/>
            <person name="Briner A.E."/>
            <person name="Felis G.E."/>
            <person name="de Vos W.M."/>
            <person name="Barrangou R."/>
            <person name="Klaenhammer T.R."/>
            <person name="Caufield P.W."/>
            <person name="Cui Y."/>
            <person name="Zhang H."/>
            <person name="O'Toole P.W."/>
        </authorList>
    </citation>
    <scope>NUCLEOTIDE SEQUENCE [LARGE SCALE GENOMIC DNA]</scope>
    <source>
        <strain evidence="2 3">DSM 15353</strain>
    </source>
</reference>
<evidence type="ECO:0000259" key="1">
    <source>
        <dbReference type="Pfam" id="PF17881"/>
    </source>
</evidence>
<dbReference type="STRING" id="89059.LAC1533_1271"/>
<dbReference type="RefSeq" id="WP_010494276.1">
    <property type="nucleotide sequence ID" value="NZ_CP113926.1"/>
</dbReference>